<reference evidence="9" key="1">
    <citation type="journal article" date="2014" name="Front. Microbiol.">
        <title>High frequency of phylogenetically diverse reductive dehalogenase-homologous genes in deep subseafloor sedimentary metagenomes.</title>
        <authorList>
            <person name="Kawai M."/>
            <person name="Futagami T."/>
            <person name="Toyoda A."/>
            <person name="Takaki Y."/>
            <person name="Nishi S."/>
            <person name="Hori S."/>
            <person name="Arai W."/>
            <person name="Tsubouchi T."/>
            <person name="Morono Y."/>
            <person name="Uchiyama I."/>
            <person name="Ito T."/>
            <person name="Fujiyama A."/>
            <person name="Inagaki F."/>
            <person name="Takami H."/>
        </authorList>
    </citation>
    <scope>NUCLEOTIDE SEQUENCE</scope>
    <source>
        <strain evidence="9">Expedition CK06-06</strain>
    </source>
</reference>
<evidence type="ECO:0000256" key="4">
    <source>
        <dbReference type="ARBA" id="ARBA00022801"/>
    </source>
</evidence>
<evidence type="ECO:0000256" key="3">
    <source>
        <dbReference type="ARBA" id="ARBA00022763"/>
    </source>
</evidence>
<proteinExistence type="predicted"/>
<evidence type="ECO:0000256" key="2">
    <source>
        <dbReference type="ARBA" id="ARBA00022723"/>
    </source>
</evidence>
<sequence length="177" mass="20087">MPISSKESINKLHNEVRNCKKCLDLLKTRKQPVPGTGAPKANIMVVGNYPLANGAEERGIPFTGDDQGKFMRKILDETKLSLVKDTYLTYLVKCTPRRTTKKGSSSPVESTEPLKKHINNCILFLTKEISIITPHIIVSLGLNVSNIILQKFFSIKKKYRNMEKIHMRIFENPSFKL</sequence>
<dbReference type="GO" id="GO:0006281">
    <property type="term" value="P:DNA repair"/>
    <property type="evidence" value="ECO:0007669"/>
    <property type="project" value="UniProtKB-KW"/>
</dbReference>
<keyword evidence="5" id="KW-0408">Iron</keyword>
<keyword evidence="7" id="KW-0234">DNA repair</keyword>
<dbReference type="PANTHER" id="PTHR33693">
    <property type="entry name" value="TYPE-5 URACIL-DNA GLYCOSYLASE"/>
    <property type="match status" value="1"/>
</dbReference>
<keyword evidence="2" id="KW-0479">Metal-binding</keyword>
<keyword evidence="3" id="KW-0227">DNA damage</keyword>
<comment type="caution">
    <text evidence="9">The sequence shown here is derived from an EMBL/GenBank/DDBJ whole genome shotgun (WGS) entry which is preliminary data.</text>
</comment>
<dbReference type="InterPro" id="IPR036895">
    <property type="entry name" value="Uracil-DNA_glycosylase-like_sf"/>
</dbReference>
<dbReference type="SMART" id="SM00986">
    <property type="entry name" value="UDG"/>
    <property type="match status" value="1"/>
</dbReference>
<keyword evidence="6" id="KW-0411">Iron-sulfur</keyword>
<evidence type="ECO:0000313" key="9">
    <source>
        <dbReference type="EMBL" id="GAG58586.1"/>
    </source>
</evidence>
<dbReference type="InterPro" id="IPR051536">
    <property type="entry name" value="UDG_Type-4/5"/>
</dbReference>
<protein>
    <recommendedName>
        <fullName evidence="8">Uracil-DNA glycosylase-like domain-containing protein</fullName>
    </recommendedName>
</protein>
<evidence type="ECO:0000256" key="5">
    <source>
        <dbReference type="ARBA" id="ARBA00023004"/>
    </source>
</evidence>
<organism evidence="9">
    <name type="scientific">marine sediment metagenome</name>
    <dbReference type="NCBI Taxonomy" id="412755"/>
    <lineage>
        <taxon>unclassified sequences</taxon>
        <taxon>metagenomes</taxon>
        <taxon>ecological metagenomes</taxon>
    </lineage>
</organism>
<dbReference type="PANTHER" id="PTHR33693:SF3">
    <property type="entry name" value="TYPE-5 URACIL-DNA GLYCOSYLASE"/>
    <property type="match status" value="1"/>
</dbReference>
<dbReference type="Gene3D" id="3.40.470.10">
    <property type="entry name" value="Uracil-DNA glycosylase-like domain"/>
    <property type="match status" value="1"/>
</dbReference>
<dbReference type="SUPFAM" id="SSF52141">
    <property type="entry name" value="Uracil-DNA glycosylase-like"/>
    <property type="match status" value="1"/>
</dbReference>
<dbReference type="GO" id="GO:0051539">
    <property type="term" value="F:4 iron, 4 sulfur cluster binding"/>
    <property type="evidence" value="ECO:0007669"/>
    <property type="project" value="UniProtKB-KW"/>
</dbReference>
<gene>
    <name evidence="9" type="ORF">S01H4_11882</name>
</gene>
<evidence type="ECO:0000256" key="1">
    <source>
        <dbReference type="ARBA" id="ARBA00022485"/>
    </source>
</evidence>
<dbReference type="AlphaFoldDB" id="X1AEU5"/>
<keyword evidence="1" id="KW-0004">4Fe-4S</keyword>
<keyword evidence="4" id="KW-0378">Hydrolase</keyword>
<evidence type="ECO:0000259" key="8">
    <source>
        <dbReference type="SMART" id="SM00986"/>
    </source>
</evidence>
<accession>X1AEU5</accession>
<dbReference type="InterPro" id="IPR005122">
    <property type="entry name" value="Uracil-DNA_glycosylase-like"/>
</dbReference>
<evidence type="ECO:0000256" key="6">
    <source>
        <dbReference type="ARBA" id="ARBA00023014"/>
    </source>
</evidence>
<feature type="domain" description="Uracil-DNA glycosylase-like" evidence="8">
    <location>
        <begin position="34"/>
        <end position="164"/>
    </location>
</feature>
<dbReference type="Pfam" id="PF03167">
    <property type="entry name" value="UDG"/>
    <property type="match status" value="1"/>
</dbReference>
<dbReference type="GO" id="GO:0097506">
    <property type="term" value="F:deaminated base DNA N-glycosylase activity"/>
    <property type="evidence" value="ECO:0007669"/>
    <property type="project" value="UniProtKB-ARBA"/>
</dbReference>
<name>X1AEU5_9ZZZZ</name>
<evidence type="ECO:0000256" key="7">
    <source>
        <dbReference type="ARBA" id="ARBA00023204"/>
    </source>
</evidence>
<dbReference type="EMBL" id="BART01004914">
    <property type="protein sequence ID" value="GAG58586.1"/>
    <property type="molecule type" value="Genomic_DNA"/>
</dbReference>
<dbReference type="GO" id="GO:0046872">
    <property type="term" value="F:metal ion binding"/>
    <property type="evidence" value="ECO:0007669"/>
    <property type="project" value="UniProtKB-KW"/>
</dbReference>
<feature type="non-terminal residue" evidence="9">
    <location>
        <position position="177"/>
    </location>
</feature>
<dbReference type="SMART" id="SM00987">
    <property type="entry name" value="UreE_C"/>
    <property type="match status" value="1"/>
</dbReference>